<name>A0A1D1V247_RAMVA</name>
<accession>A0A1D1V247</accession>
<dbReference type="AlphaFoldDB" id="A0A1D1V247"/>
<dbReference type="EMBL" id="BDGG01000003">
    <property type="protein sequence ID" value="GAU94920.1"/>
    <property type="molecule type" value="Genomic_DNA"/>
</dbReference>
<organism evidence="1 2">
    <name type="scientific">Ramazzottius varieornatus</name>
    <name type="common">Water bear</name>
    <name type="synonym">Tardigrade</name>
    <dbReference type="NCBI Taxonomy" id="947166"/>
    <lineage>
        <taxon>Eukaryota</taxon>
        <taxon>Metazoa</taxon>
        <taxon>Ecdysozoa</taxon>
        <taxon>Tardigrada</taxon>
        <taxon>Eutardigrada</taxon>
        <taxon>Parachela</taxon>
        <taxon>Hypsibioidea</taxon>
        <taxon>Ramazzottiidae</taxon>
        <taxon>Ramazzottius</taxon>
    </lineage>
</organism>
<evidence type="ECO:0000313" key="1">
    <source>
        <dbReference type="EMBL" id="GAU94920.1"/>
    </source>
</evidence>
<evidence type="ECO:0000313" key="2">
    <source>
        <dbReference type="Proteomes" id="UP000186922"/>
    </source>
</evidence>
<proteinExistence type="predicted"/>
<reference evidence="1 2" key="1">
    <citation type="journal article" date="2016" name="Nat. Commun.">
        <title>Extremotolerant tardigrade genome and improved radiotolerance of human cultured cells by tardigrade-unique protein.</title>
        <authorList>
            <person name="Hashimoto T."/>
            <person name="Horikawa D.D."/>
            <person name="Saito Y."/>
            <person name="Kuwahara H."/>
            <person name="Kozuka-Hata H."/>
            <person name="Shin-I T."/>
            <person name="Minakuchi Y."/>
            <person name="Ohishi K."/>
            <person name="Motoyama A."/>
            <person name="Aizu T."/>
            <person name="Enomoto A."/>
            <person name="Kondo K."/>
            <person name="Tanaka S."/>
            <person name="Hara Y."/>
            <person name="Koshikawa S."/>
            <person name="Sagara H."/>
            <person name="Miura T."/>
            <person name="Yokobori S."/>
            <person name="Miyagawa K."/>
            <person name="Suzuki Y."/>
            <person name="Kubo T."/>
            <person name="Oyama M."/>
            <person name="Kohara Y."/>
            <person name="Fujiyama A."/>
            <person name="Arakawa K."/>
            <person name="Katayama T."/>
            <person name="Toyoda A."/>
            <person name="Kunieda T."/>
        </authorList>
    </citation>
    <scope>NUCLEOTIDE SEQUENCE [LARGE SCALE GENOMIC DNA]</scope>
    <source>
        <strain evidence="1 2">YOKOZUNA-1</strain>
    </source>
</reference>
<keyword evidence="2" id="KW-1185">Reference proteome</keyword>
<sequence length="134" mass="15385">MLIQLFWSADLFGHVDKAQFLPVDQLRTRYATFSTEQRPAIPRTHCSARPVSISCFRTLPSDRWAERGYSVNNSNEISTVTCLDRLSGILLDQRMTGRKTSFAPQCLNFLARRLFASRSGRDYLTSSMVSRRME</sequence>
<gene>
    <name evidence="1" type="primary">RvY_06619-1</name>
    <name evidence="1" type="synonym">RvY_06619.1</name>
    <name evidence="1" type="ORF">RvY_06619</name>
</gene>
<protein>
    <submittedName>
        <fullName evidence="1">Uncharacterized protein</fullName>
    </submittedName>
</protein>
<dbReference type="Proteomes" id="UP000186922">
    <property type="component" value="Unassembled WGS sequence"/>
</dbReference>
<comment type="caution">
    <text evidence="1">The sequence shown here is derived from an EMBL/GenBank/DDBJ whole genome shotgun (WGS) entry which is preliminary data.</text>
</comment>